<comment type="caution">
    <text evidence="1">The sequence shown here is derived from an EMBL/GenBank/DDBJ whole genome shotgun (WGS) entry which is preliminary data.</text>
</comment>
<dbReference type="EMBL" id="CALNXK010000132">
    <property type="protein sequence ID" value="CAH3165331.1"/>
    <property type="molecule type" value="Genomic_DNA"/>
</dbReference>
<keyword evidence="2" id="KW-1185">Reference proteome</keyword>
<name>A0ABN8QIZ8_9CNID</name>
<evidence type="ECO:0000313" key="1">
    <source>
        <dbReference type="EMBL" id="CAH3165331.1"/>
    </source>
</evidence>
<organism evidence="1 2">
    <name type="scientific">Porites lobata</name>
    <dbReference type="NCBI Taxonomy" id="104759"/>
    <lineage>
        <taxon>Eukaryota</taxon>
        <taxon>Metazoa</taxon>
        <taxon>Cnidaria</taxon>
        <taxon>Anthozoa</taxon>
        <taxon>Hexacorallia</taxon>
        <taxon>Scleractinia</taxon>
        <taxon>Fungiina</taxon>
        <taxon>Poritidae</taxon>
        <taxon>Porites</taxon>
    </lineage>
</organism>
<protein>
    <submittedName>
        <fullName evidence="1">Uncharacterized protein</fullName>
    </submittedName>
</protein>
<dbReference type="Proteomes" id="UP001159405">
    <property type="component" value="Unassembled WGS sequence"/>
</dbReference>
<feature type="non-terminal residue" evidence="1">
    <location>
        <position position="126"/>
    </location>
</feature>
<evidence type="ECO:0000313" key="2">
    <source>
        <dbReference type="Proteomes" id="UP001159405"/>
    </source>
</evidence>
<proteinExistence type="predicted"/>
<gene>
    <name evidence="1" type="ORF">PLOB_00007109</name>
</gene>
<feature type="non-terminal residue" evidence="1">
    <location>
        <position position="1"/>
    </location>
</feature>
<reference evidence="1 2" key="1">
    <citation type="submission" date="2022-05" db="EMBL/GenBank/DDBJ databases">
        <authorList>
            <consortium name="Genoscope - CEA"/>
            <person name="William W."/>
        </authorList>
    </citation>
    <scope>NUCLEOTIDE SEQUENCE [LARGE SCALE GENOMIC DNA]</scope>
</reference>
<sequence length="126" mass="15043">VVSLLTIESVSIDNEYDYENEILPLTIMRMRFAQNTCSTRSGNSFHDEISSKTRSARNEFLKASFKMNQPETKRKLFIWKRQHDSCLFLNRTRMSCLHIFYKDDNEYEYEMDSFSYSYLLSMLTLS</sequence>
<accession>A0ABN8QIZ8</accession>